<dbReference type="InterPro" id="IPR013785">
    <property type="entry name" value="Aldolase_TIM"/>
</dbReference>
<dbReference type="PIRSF" id="PIRSF001365">
    <property type="entry name" value="DHDPS"/>
    <property type="match status" value="1"/>
</dbReference>
<dbReference type="Gene3D" id="3.20.20.70">
    <property type="entry name" value="Aldolase class I"/>
    <property type="match status" value="1"/>
</dbReference>
<evidence type="ECO:0000313" key="8">
    <source>
        <dbReference type="Proteomes" id="UP001180845"/>
    </source>
</evidence>
<dbReference type="CDD" id="cd00408">
    <property type="entry name" value="DHDPS-like"/>
    <property type="match status" value="1"/>
</dbReference>
<evidence type="ECO:0000256" key="3">
    <source>
        <dbReference type="ARBA" id="ARBA00023270"/>
    </source>
</evidence>
<feature type="active site" description="Schiff-base intermediate with substrate" evidence="5">
    <location>
        <position position="167"/>
    </location>
</feature>
<evidence type="ECO:0000313" key="7">
    <source>
        <dbReference type="EMBL" id="MDR7303549.1"/>
    </source>
</evidence>
<sequence>MNPRQPAFHGVIPPLVTPLRPDGAVDADSLGRLVAFLLDAGVSGLFALGSSGETAYLTDTQRDQVLDTVVGAADGRVPVFSGCIEPTTNRVIERAALARKSGADAVVATAPFYTRTHLVEVERHFRAVRSAVDLPLVAYDIPVSVQVKLSEQMVLELAANGVIDGLKDSSGDDVAFRRLLLAAQTLPDFSVLTGHEVVVDAMMLAGADGAVPGLANVDPHGYVRLLDACGRGDWAAAKTEQDRLVRLFDIVRAADPATAGGSTAGLGAFKAALAARGIITGATVAPPMRSLAGDEIGAVRALLSEAGLL</sequence>
<evidence type="ECO:0000256" key="2">
    <source>
        <dbReference type="ARBA" id="ARBA00023239"/>
    </source>
</evidence>
<keyword evidence="2 4" id="KW-0456">Lyase</keyword>
<dbReference type="PRINTS" id="PR00146">
    <property type="entry name" value="DHPICSNTHASE"/>
</dbReference>
<evidence type="ECO:0000256" key="5">
    <source>
        <dbReference type="PIRSR" id="PIRSR001365-1"/>
    </source>
</evidence>
<dbReference type="InterPro" id="IPR020625">
    <property type="entry name" value="Schiff_base-form_aldolases_AS"/>
</dbReference>
<dbReference type="GO" id="GO:0008840">
    <property type="term" value="F:4-hydroxy-tetrahydrodipicolinate synthase activity"/>
    <property type="evidence" value="ECO:0007669"/>
    <property type="project" value="UniProtKB-EC"/>
</dbReference>
<dbReference type="AlphaFoldDB" id="A0AAE4CN55"/>
<dbReference type="Proteomes" id="UP001180845">
    <property type="component" value="Unassembled WGS sequence"/>
</dbReference>
<dbReference type="SMART" id="SM01130">
    <property type="entry name" value="DHDPS"/>
    <property type="match status" value="1"/>
</dbReference>
<dbReference type="EC" id="4.3.3.7" evidence="7"/>
<proteinExistence type="inferred from homology"/>
<dbReference type="InterPro" id="IPR002220">
    <property type="entry name" value="DapA-like"/>
</dbReference>
<dbReference type="Pfam" id="PF00701">
    <property type="entry name" value="DHDPS"/>
    <property type="match status" value="1"/>
</dbReference>
<comment type="similarity">
    <text evidence="1 4">Belongs to the DapA family.</text>
</comment>
<dbReference type="SUPFAM" id="SSF51569">
    <property type="entry name" value="Aldolase"/>
    <property type="match status" value="1"/>
</dbReference>
<evidence type="ECO:0000256" key="4">
    <source>
        <dbReference type="PIRNR" id="PIRNR001365"/>
    </source>
</evidence>
<evidence type="ECO:0000256" key="1">
    <source>
        <dbReference type="ARBA" id="ARBA00007592"/>
    </source>
</evidence>
<protein>
    <submittedName>
        <fullName evidence="7">4-hydroxy-tetrahydrodipicolinate synthase</fullName>
        <ecNumber evidence="7">4.3.3.7</ecNumber>
    </submittedName>
</protein>
<organism evidence="7 8">
    <name type="scientific">Haloactinomyces albus</name>
    <dbReference type="NCBI Taxonomy" id="1352928"/>
    <lineage>
        <taxon>Bacteria</taxon>
        <taxon>Bacillati</taxon>
        <taxon>Actinomycetota</taxon>
        <taxon>Actinomycetes</taxon>
        <taxon>Actinopolysporales</taxon>
        <taxon>Actinopolysporaceae</taxon>
        <taxon>Haloactinomyces</taxon>
    </lineage>
</organism>
<gene>
    <name evidence="7" type="ORF">JOF55_003730</name>
</gene>
<keyword evidence="3" id="KW-0704">Schiff base</keyword>
<feature type="binding site" evidence="6">
    <location>
        <position position="211"/>
    </location>
    <ligand>
        <name>pyruvate</name>
        <dbReference type="ChEBI" id="CHEBI:15361"/>
    </ligand>
</feature>
<accession>A0AAE4CN55</accession>
<dbReference type="PANTHER" id="PTHR12128:SF66">
    <property type="entry name" value="4-HYDROXY-2-OXOGLUTARATE ALDOLASE, MITOCHONDRIAL"/>
    <property type="match status" value="1"/>
</dbReference>
<dbReference type="EMBL" id="JAVDXW010000001">
    <property type="protein sequence ID" value="MDR7303549.1"/>
    <property type="molecule type" value="Genomic_DNA"/>
</dbReference>
<evidence type="ECO:0000256" key="6">
    <source>
        <dbReference type="PIRSR" id="PIRSR001365-2"/>
    </source>
</evidence>
<dbReference type="PANTHER" id="PTHR12128">
    <property type="entry name" value="DIHYDRODIPICOLINATE SYNTHASE"/>
    <property type="match status" value="1"/>
</dbReference>
<reference evidence="7" key="1">
    <citation type="submission" date="2023-07" db="EMBL/GenBank/DDBJ databases">
        <title>Sequencing the genomes of 1000 actinobacteria strains.</title>
        <authorList>
            <person name="Klenk H.-P."/>
        </authorList>
    </citation>
    <scope>NUCLEOTIDE SEQUENCE</scope>
    <source>
        <strain evidence="7">DSM 45977</strain>
    </source>
</reference>
<feature type="active site" description="Proton donor/acceptor" evidence="5">
    <location>
        <position position="139"/>
    </location>
</feature>
<keyword evidence="8" id="KW-1185">Reference proteome</keyword>
<dbReference type="PROSITE" id="PS00666">
    <property type="entry name" value="DHDPS_2"/>
    <property type="match status" value="1"/>
</dbReference>
<dbReference type="RefSeq" id="WP_310275938.1">
    <property type="nucleotide sequence ID" value="NZ_JAVDXW010000001.1"/>
</dbReference>
<comment type="caution">
    <text evidence="7">The sequence shown here is derived from an EMBL/GenBank/DDBJ whole genome shotgun (WGS) entry which is preliminary data.</text>
</comment>
<dbReference type="GO" id="GO:0044281">
    <property type="term" value="P:small molecule metabolic process"/>
    <property type="evidence" value="ECO:0007669"/>
    <property type="project" value="UniProtKB-ARBA"/>
</dbReference>
<name>A0AAE4CN55_9ACTN</name>